<dbReference type="Proteomes" id="UP000289152">
    <property type="component" value="Unassembled WGS sequence"/>
</dbReference>
<feature type="compositionally biased region" description="Polar residues" evidence="1">
    <location>
        <begin position="65"/>
        <end position="104"/>
    </location>
</feature>
<feature type="compositionally biased region" description="Low complexity" evidence="1">
    <location>
        <begin position="249"/>
        <end position="264"/>
    </location>
</feature>
<accession>A0A4Q1BRV8</accession>
<feature type="region of interest" description="Disordered" evidence="1">
    <location>
        <begin position="1"/>
        <end position="104"/>
    </location>
</feature>
<feature type="region of interest" description="Disordered" evidence="1">
    <location>
        <begin position="238"/>
        <end position="264"/>
    </location>
</feature>
<evidence type="ECO:0000256" key="1">
    <source>
        <dbReference type="SAM" id="MobiDB-lite"/>
    </source>
</evidence>
<dbReference type="EMBL" id="SDIL01000015">
    <property type="protein sequence ID" value="RXK40714.1"/>
    <property type="molecule type" value="Genomic_DNA"/>
</dbReference>
<protein>
    <submittedName>
        <fullName evidence="2">Uncharacterized protein</fullName>
    </submittedName>
</protein>
<dbReference type="VEuPathDB" id="FungiDB:TREMEDRAFT_59570"/>
<keyword evidence="3" id="KW-1185">Reference proteome</keyword>
<name>A0A4Q1BRV8_TREME</name>
<evidence type="ECO:0000313" key="2">
    <source>
        <dbReference type="EMBL" id="RXK40714.1"/>
    </source>
</evidence>
<dbReference type="InParanoid" id="A0A4Q1BRV8"/>
<reference evidence="2 3" key="1">
    <citation type="submission" date="2016-06" db="EMBL/GenBank/DDBJ databases">
        <title>Evolution of pathogenesis and genome organization in the Tremellales.</title>
        <authorList>
            <person name="Cuomo C."/>
            <person name="Litvintseva A."/>
            <person name="Heitman J."/>
            <person name="Chen Y."/>
            <person name="Sun S."/>
            <person name="Springer D."/>
            <person name="Dromer F."/>
            <person name="Young S."/>
            <person name="Zeng Q."/>
            <person name="Chapman S."/>
            <person name="Gujja S."/>
            <person name="Saif S."/>
            <person name="Birren B."/>
        </authorList>
    </citation>
    <scope>NUCLEOTIDE SEQUENCE [LARGE SCALE GENOMIC DNA]</scope>
    <source>
        <strain evidence="2 3">ATCC 28783</strain>
    </source>
</reference>
<sequence>MSSKTTEFPRGKNEEKYQLHTNIQPKPISPITYPDSSSPSDLNGISSPISQGNEESNQDAHPCTITVQRPISTWSDSTSSPITHHHQITPQTPDTPMSKSNNGQKKFRWKLSTLLSSEKESMTPTPPNTAIMGDEGNKKIRIELPLTPLQTPRSPLRSPLSWFKRASLSPLSPKGGKTDSISVALSSPGLRKSKSKNERVWVVQLDKKEGALVFSQDVEKPKSPARINSPIHSSRSVKFSLEGQIGQRSPISPSGESSHSSSGENEIWKVVCPSANEEKVILLLKGEQGVVARLEEGVDGAYVLLYPNPVVQENDVIEEEKSTEKVMLSLKEGPSEDG</sequence>
<organism evidence="2 3">
    <name type="scientific">Tremella mesenterica</name>
    <name type="common">Jelly fungus</name>
    <dbReference type="NCBI Taxonomy" id="5217"/>
    <lineage>
        <taxon>Eukaryota</taxon>
        <taxon>Fungi</taxon>
        <taxon>Dikarya</taxon>
        <taxon>Basidiomycota</taxon>
        <taxon>Agaricomycotina</taxon>
        <taxon>Tremellomycetes</taxon>
        <taxon>Tremellales</taxon>
        <taxon>Tremellaceae</taxon>
        <taxon>Tremella</taxon>
    </lineage>
</organism>
<feature type="compositionally biased region" description="Polar residues" evidence="1">
    <location>
        <begin position="34"/>
        <end position="55"/>
    </location>
</feature>
<dbReference type="AlphaFoldDB" id="A0A4Q1BRV8"/>
<proteinExistence type="predicted"/>
<comment type="caution">
    <text evidence="2">The sequence shown here is derived from an EMBL/GenBank/DDBJ whole genome shotgun (WGS) entry which is preliminary data.</text>
</comment>
<evidence type="ECO:0000313" key="3">
    <source>
        <dbReference type="Proteomes" id="UP000289152"/>
    </source>
</evidence>
<gene>
    <name evidence="2" type="ORF">M231_01966</name>
</gene>
<feature type="compositionally biased region" description="Basic and acidic residues" evidence="1">
    <location>
        <begin position="7"/>
        <end position="18"/>
    </location>
</feature>